<protein>
    <submittedName>
        <fullName evidence="2">Uncharacterized protein</fullName>
    </submittedName>
</protein>
<evidence type="ECO:0000256" key="1">
    <source>
        <dbReference type="SAM" id="MobiDB-lite"/>
    </source>
</evidence>
<proteinExistence type="predicted"/>
<feature type="compositionally biased region" description="Basic residues" evidence="1">
    <location>
        <begin position="90"/>
        <end position="99"/>
    </location>
</feature>
<dbReference type="EMBL" id="CADCUT010000044">
    <property type="protein sequence ID" value="CAA9392333.1"/>
    <property type="molecule type" value="Genomic_DNA"/>
</dbReference>
<feature type="non-terminal residue" evidence="2">
    <location>
        <position position="121"/>
    </location>
</feature>
<feature type="non-terminal residue" evidence="2">
    <location>
        <position position="1"/>
    </location>
</feature>
<gene>
    <name evidence="2" type="ORF">AVDCRST_MAG03-696</name>
</gene>
<sequence>GLDHARRSGARAPADRGRPGGRRAAARGPGGAPRGGRLAAPSEGDRPPRAPARRRDPLGAQARALRRGAGSGRHGCAAGNLERAGEGRGRVRAGCRGLRRSAEAERPARRPEPRPGRPRLL</sequence>
<accession>A0A6J4NN52</accession>
<name>A0A6J4NN52_9ACTN</name>
<dbReference type="AlphaFoldDB" id="A0A6J4NN52"/>
<feature type="region of interest" description="Disordered" evidence="1">
    <location>
        <begin position="1"/>
        <end position="121"/>
    </location>
</feature>
<feature type="compositionally biased region" description="Basic and acidic residues" evidence="1">
    <location>
        <begin position="100"/>
        <end position="115"/>
    </location>
</feature>
<evidence type="ECO:0000313" key="2">
    <source>
        <dbReference type="EMBL" id="CAA9392333.1"/>
    </source>
</evidence>
<reference evidence="2" key="1">
    <citation type="submission" date="2020-02" db="EMBL/GenBank/DDBJ databases">
        <authorList>
            <person name="Meier V. D."/>
        </authorList>
    </citation>
    <scope>NUCLEOTIDE SEQUENCE</scope>
    <source>
        <strain evidence="2">AVDCRST_MAG03</strain>
    </source>
</reference>
<feature type="compositionally biased region" description="Basic and acidic residues" evidence="1">
    <location>
        <begin position="43"/>
        <end position="57"/>
    </location>
</feature>
<organism evidence="2">
    <name type="scientific">uncultured Rubrobacteraceae bacterium</name>
    <dbReference type="NCBI Taxonomy" id="349277"/>
    <lineage>
        <taxon>Bacteria</taxon>
        <taxon>Bacillati</taxon>
        <taxon>Actinomycetota</taxon>
        <taxon>Rubrobacteria</taxon>
        <taxon>Rubrobacterales</taxon>
        <taxon>Rubrobacteraceae</taxon>
        <taxon>environmental samples</taxon>
    </lineage>
</organism>